<keyword evidence="1" id="KW-0472">Membrane</keyword>
<comment type="caution">
    <text evidence="2">The sequence shown here is derived from an EMBL/GenBank/DDBJ whole genome shotgun (WGS) entry which is preliminary data.</text>
</comment>
<name>A0A2A2I9Q0_9BACI</name>
<accession>A0A2A2I9Q0</accession>
<protein>
    <submittedName>
        <fullName evidence="2">General stress protein</fullName>
    </submittedName>
</protein>
<evidence type="ECO:0000313" key="2">
    <source>
        <dbReference type="EMBL" id="PAV27860.1"/>
    </source>
</evidence>
<evidence type="ECO:0000313" key="3">
    <source>
        <dbReference type="Proteomes" id="UP000218887"/>
    </source>
</evidence>
<keyword evidence="3" id="KW-1185">Reference proteome</keyword>
<reference evidence="2 3" key="1">
    <citation type="submission" date="2017-08" db="EMBL/GenBank/DDBJ databases">
        <title>Virgibacillus indicus sp. nov. and Virgibacillus profoundi sp. nov, two moderately halophilic bacteria isolated from marine sediment by using the Microfluidic Streak Plate.</title>
        <authorList>
            <person name="Xu B."/>
            <person name="Hu B."/>
            <person name="Wang J."/>
            <person name="Zhu Y."/>
            <person name="Huang L."/>
            <person name="Du W."/>
            <person name="Huang Y."/>
        </authorList>
    </citation>
    <scope>NUCLEOTIDE SEQUENCE [LARGE SCALE GENOMIC DNA]</scope>
    <source>
        <strain evidence="2 3">IO3-P3-H5</strain>
    </source>
</reference>
<organism evidence="2 3">
    <name type="scientific">Virgibacillus profundi</name>
    <dbReference type="NCBI Taxonomy" id="2024555"/>
    <lineage>
        <taxon>Bacteria</taxon>
        <taxon>Bacillati</taxon>
        <taxon>Bacillota</taxon>
        <taxon>Bacilli</taxon>
        <taxon>Bacillales</taxon>
        <taxon>Bacillaceae</taxon>
        <taxon>Virgibacillus</taxon>
    </lineage>
</organism>
<feature type="transmembrane region" description="Helical" evidence="1">
    <location>
        <begin position="6"/>
        <end position="26"/>
    </location>
</feature>
<dbReference type="Proteomes" id="UP000218887">
    <property type="component" value="Unassembled WGS sequence"/>
</dbReference>
<gene>
    <name evidence="2" type="ORF">CIL05_19455</name>
</gene>
<keyword evidence="1" id="KW-0812">Transmembrane</keyword>
<dbReference type="RefSeq" id="WP_095657212.1">
    <property type="nucleotide sequence ID" value="NZ_NPOA01000017.1"/>
</dbReference>
<proteinExistence type="predicted"/>
<dbReference type="PANTHER" id="PTHR40070:SF1">
    <property type="entry name" value="UPF0478 PROTEIN YTXG"/>
    <property type="match status" value="1"/>
</dbReference>
<dbReference type="PANTHER" id="PTHR40070">
    <property type="entry name" value="UPF0478 PROTEIN YTXG"/>
    <property type="match status" value="1"/>
</dbReference>
<sequence length="158" mass="18005">MGIIYLTCLLLAIAFVIIVIYAALVLKRISDTMRTLGKTLGEVETELQHITPELRKTVQETENIVDDMSDKLKATDSLFDTMENVGVSVNAVNQVYDRNSKKLSDEEFDSKMKPVIEGIKWSEAAFLLYSKWKKQKPTEKNEVMLQDENTNIVPFKQS</sequence>
<keyword evidence="1" id="KW-1133">Transmembrane helix</keyword>
<dbReference type="OrthoDB" id="2440576at2"/>
<dbReference type="AlphaFoldDB" id="A0A2A2I9Q0"/>
<evidence type="ECO:0000256" key="1">
    <source>
        <dbReference type="SAM" id="Phobius"/>
    </source>
</evidence>
<dbReference type="EMBL" id="NPOA01000017">
    <property type="protein sequence ID" value="PAV27860.1"/>
    <property type="molecule type" value="Genomic_DNA"/>
</dbReference>
<dbReference type="InterPro" id="IPR009293">
    <property type="entry name" value="UPF0478"/>
</dbReference>
<dbReference type="Pfam" id="PF06103">
    <property type="entry name" value="DUF948"/>
    <property type="match status" value="1"/>
</dbReference>